<evidence type="ECO:0000256" key="1">
    <source>
        <dbReference type="SAM" id="Coils"/>
    </source>
</evidence>
<evidence type="ECO:0000313" key="5">
    <source>
        <dbReference type="Proteomes" id="UP001157017"/>
    </source>
</evidence>
<accession>A0ABQ6JGJ1</accession>
<feature type="compositionally biased region" description="Basic residues" evidence="2">
    <location>
        <begin position="161"/>
        <end position="171"/>
    </location>
</feature>
<keyword evidence="5" id="KW-1185">Reference proteome</keyword>
<evidence type="ECO:0008006" key="6">
    <source>
        <dbReference type="Google" id="ProtNLM"/>
    </source>
</evidence>
<feature type="compositionally biased region" description="Low complexity" evidence="2">
    <location>
        <begin position="195"/>
        <end position="208"/>
    </location>
</feature>
<name>A0ABQ6JGJ1_9ACTN</name>
<sequence>MRLPRPTRSVRRRAAVAVTTALSAVLVAGTLTAAPAQAGVADRKKQVDRRVDDARDDLEDTAADLRQAYERLQSTQAQAPAARARLGRANQAVADAAARDREIGGRLAVAKAAVAKAEDDLAATARSTDDTHDALGGLARQAYQSGGFGEPERRHVGPERRRVRQPRRAWSTRRCASRAARSPTSTSPAPRPRRSGPGSPPSGSRSRR</sequence>
<organism evidence="4 5">
    <name type="scientific">Angustibacter aerolatus</name>
    <dbReference type="NCBI Taxonomy" id="1162965"/>
    <lineage>
        <taxon>Bacteria</taxon>
        <taxon>Bacillati</taxon>
        <taxon>Actinomycetota</taxon>
        <taxon>Actinomycetes</taxon>
        <taxon>Kineosporiales</taxon>
        <taxon>Kineosporiaceae</taxon>
    </lineage>
</organism>
<evidence type="ECO:0000256" key="2">
    <source>
        <dbReference type="SAM" id="MobiDB-lite"/>
    </source>
</evidence>
<feature type="chain" id="PRO_5045239195" description="NlpC/P60 domain-containing protein" evidence="3">
    <location>
        <begin position="39"/>
        <end position="208"/>
    </location>
</feature>
<feature type="signal peptide" evidence="3">
    <location>
        <begin position="1"/>
        <end position="38"/>
    </location>
</feature>
<keyword evidence="3" id="KW-0732">Signal</keyword>
<dbReference type="EMBL" id="BSUZ01000001">
    <property type="protein sequence ID" value="GMA85960.1"/>
    <property type="molecule type" value="Genomic_DNA"/>
</dbReference>
<feature type="region of interest" description="Disordered" evidence="2">
    <location>
        <begin position="142"/>
        <end position="208"/>
    </location>
</feature>
<reference evidence="5" key="1">
    <citation type="journal article" date="2019" name="Int. J. Syst. Evol. Microbiol.">
        <title>The Global Catalogue of Microorganisms (GCM) 10K type strain sequencing project: providing services to taxonomists for standard genome sequencing and annotation.</title>
        <authorList>
            <consortium name="The Broad Institute Genomics Platform"/>
            <consortium name="The Broad Institute Genome Sequencing Center for Infectious Disease"/>
            <person name="Wu L."/>
            <person name="Ma J."/>
        </authorList>
    </citation>
    <scope>NUCLEOTIDE SEQUENCE [LARGE SCALE GENOMIC DNA]</scope>
    <source>
        <strain evidence="5">NBRC 108730</strain>
    </source>
</reference>
<feature type="compositionally biased region" description="Basic and acidic residues" evidence="2">
    <location>
        <begin position="150"/>
        <end position="160"/>
    </location>
</feature>
<keyword evidence="1" id="KW-0175">Coiled coil</keyword>
<evidence type="ECO:0000256" key="3">
    <source>
        <dbReference type="SAM" id="SignalP"/>
    </source>
</evidence>
<comment type="caution">
    <text evidence="4">The sequence shown here is derived from an EMBL/GenBank/DDBJ whole genome shotgun (WGS) entry which is preliminary data.</text>
</comment>
<evidence type="ECO:0000313" key="4">
    <source>
        <dbReference type="EMBL" id="GMA85960.1"/>
    </source>
</evidence>
<protein>
    <recommendedName>
        <fullName evidence="6">NlpC/P60 domain-containing protein</fullName>
    </recommendedName>
</protein>
<feature type="compositionally biased region" description="Low complexity" evidence="2">
    <location>
        <begin position="172"/>
        <end position="188"/>
    </location>
</feature>
<dbReference type="InterPro" id="IPR006311">
    <property type="entry name" value="TAT_signal"/>
</dbReference>
<proteinExistence type="predicted"/>
<dbReference type="SUPFAM" id="SSF57997">
    <property type="entry name" value="Tropomyosin"/>
    <property type="match status" value="1"/>
</dbReference>
<gene>
    <name evidence="4" type="ORF">GCM10025868_12100</name>
</gene>
<dbReference type="Proteomes" id="UP001157017">
    <property type="component" value="Unassembled WGS sequence"/>
</dbReference>
<feature type="coiled-coil region" evidence="1">
    <location>
        <begin position="44"/>
        <end position="78"/>
    </location>
</feature>
<dbReference type="PROSITE" id="PS51318">
    <property type="entry name" value="TAT"/>
    <property type="match status" value="1"/>
</dbReference>